<dbReference type="Proteomes" id="UP000824202">
    <property type="component" value="Unassembled WGS sequence"/>
</dbReference>
<dbReference type="SUPFAM" id="SSF53383">
    <property type="entry name" value="PLP-dependent transferases"/>
    <property type="match status" value="1"/>
</dbReference>
<dbReference type="InterPro" id="IPR015421">
    <property type="entry name" value="PyrdxlP-dep_Trfase_major"/>
</dbReference>
<evidence type="ECO:0000313" key="11">
    <source>
        <dbReference type="Proteomes" id="UP000824202"/>
    </source>
</evidence>
<dbReference type="EMBL" id="DXFT01000148">
    <property type="protein sequence ID" value="HIX03976.1"/>
    <property type="molecule type" value="Genomic_DNA"/>
</dbReference>
<reference evidence="10" key="1">
    <citation type="journal article" date="2021" name="PeerJ">
        <title>Extensive microbial diversity within the chicken gut microbiome revealed by metagenomics and culture.</title>
        <authorList>
            <person name="Gilroy R."/>
            <person name="Ravi A."/>
            <person name="Getino M."/>
            <person name="Pursley I."/>
            <person name="Horton D.L."/>
            <person name="Alikhan N.F."/>
            <person name="Baker D."/>
            <person name="Gharbi K."/>
            <person name="Hall N."/>
            <person name="Watson M."/>
            <person name="Adriaenssens E.M."/>
            <person name="Foster-Nyarko E."/>
            <person name="Jarju S."/>
            <person name="Secka A."/>
            <person name="Antonio M."/>
            <person name="Oren A."/>
            <person name="Chaudhuri R.R."/>
            <person name="La Ragione R."/>
            <person name="Hildebrand F."/>
            <person name="Pallen M.J."/>
        </authorList>
    </citation>
    <scope>NUCLEOTIDE SEQUENCE</scope>
    <source>
        <strain evidence="10">23274</strain>
    </source>
</reference>
<sequence length="407" mass="45325">MFDVEKVRADFPILGEKVYGKRLVYLDNGATAQRPRRVVEKMVEYYYRYNSNVHRGVHFLSNRCTDANEEARELVRGFIHAASDKEIIFTRGTTESINLVAYSFGEAFIQPGDEILVTEMEHHANIVPWQMLCERKGAVLKVVPFLDNGELDWEAFGHLLTEKVKLVGVAYVSNVLGTVNPVGKIIERAHAVGAKVLVDAAQAIQHIPIDVQALDCDFLVFSGHKIYGPTGVGVLYGKECLLEQMPPWQGGGEMIKEVRFEKTTYNELPFKFEAGTPDFIGVIGLGEALKYVTDLGLREIAAYEHELFVYATERVKEIPGMRIFGEAASKSSVISFALGDIHHSDTGILLDKQGIAVRTGQLCAEPTMQHYGVTGMVRASLAMYNTREEIDILCEGLKKVANMFGMK</sequence>
<comment type="similarity">
    <text evidence="3 8">Belongs to the class-V pyridoxal-phosphate-dependent aminotransferase family. Csd subfamily.</text>
</comment>
<dbReference type="InterPro" id="IPR015422">
    <property type="entry name" value="PyrdxlP-dep_Trfase_small"/>
</dbReference>
<name>A0A9D1V0S7_9BACT</name>
<evidence type="ECO:0000259" key="9">
    <source>
        <dbReference type="Pfam" id="PF00266"/>
    </source>
</evidence>
<dbReference type="InterPro" id="IPR000192">
    <property type="entry name" value="Aminotrans_V_dom"/>
</dbReference>
<dbReference type="GO" id="GO:0031071">
    <property type="term" value="F:cysteine desulfurase activity"/>
    <property type="evidence" value="ECO:0007669"/>
    <property type="project" value="UniProtKB-UniRule"/>
</dbReference>
<proteinExistence type="inferred from homology"/>
<evidence type="ECO:0000256" key="4">
    <source>
        <dbReference type="ARBA" id="ARBA00022679"/>
    </source>
</evidence>
<accession>A0A9D1V0S7</accession>
<comment type="cofactor">
    <cofactor evidence="1 7">
        <name>pyridoxal 5'-phosphate</name>
        <dbReference type="ChEBI" id="CHEBI:597326"/>
    </cofactor>
</comment>
<dbReference type="AlphaFoldDB" id="A0A9D1V0S7"/>
<protein>
    <recommendedName>
        <fullName evidence="8">Cysteine desulfurase</fullName>
        <ecNumber evidence="8">2.8.1.7</ecNumber>
    </recommendedName>
</protein>
<dbReference type="Gene3D" id="3.90.1150.10">
    <property type="entry name" value="Aspartate Aminotransferase, domain 1"/>
    <property type="match status" value="1"/>
</dbReference>
<keyword evidence="5 8" id="KW-0663">Pyridoxal phosphate</keyword>
<comment type="catalytic activity">
    <reaction evidence="6 8">
        <text>(sulfur carrier)-H + L-cysteine = (sulfur carrier)-SH + L-alanine</text>
        <dbReference type="Rhea" id="RHEA:43892"/>
        <dbReference type="Rhea" id="RHEA-COMP:14737"/>
        <dbReference type="Rhea" id="RHEA-COMP:14739"/>
        <dbReference type="ChEBI" id="CHEBI:29917"/>
        <dbReference type="ChEBI" id="CHEBI:35235"/>
        <dbReference type="ChEBI" id="CHEBI:57972"/>
        <dbReference type="ChEBI" id="CHEBI:64428"/>
        <dbReference type="EC" id="2.8.1.7"/>
    </reaction>
</comment>
<evidence type="ECO:0000256" key="3">
    <source>
        <dbReference type="ARBA" id="ARBA00010447"/>
    </source>
</evidence>
<dbReference type="PROSITE" id="PS00595">
    <property type="entry name" value="AA_TRANSFER_CLASS_5"/>
    <property type="match status" value="1"/>
</dbReference>
<dbReference type="PIRSF" id="PIRSF005572">
    <property type="entry name" value="NifS"/>
    <property type="match status" value="1"/>
</dbReference>
<evidence type="ECO:0000256" key="5">
    <source>
        <dbReference type="ARBA" id="ARBA00022898"/>
    </source>
</evidence>
<reference evidence="10" key="2">
    <citation type="submission" date="2021-04" db="EMBL/GenBank/DDBJ databases">
        <authorList>
            <person name="Gilroy R."/>
        </authorList>
    </citation>
    <scope>NUCLEOTIDE SEQUENCE</scope>
    <source>
        <strain evidence="10">23274</strain>
    </source>
</reference>
<dbReference type="Pfam" id="PF00266">
    <property type="entry name" value="Aminotran_5"/>
    <property type="match status" value="1"/>
</dbReference>
<feature type="domain" description="Aminotransferase class V" evidence="9">
    <location>
        <begin position="24"/>
        <end position="393"/>
    </location>
</feature>
<dbReference type="Gene3D" id="3.40.640.10">
    <property type="entry name" value="Type I PLP-dependent aspartate aminotransferase-like (Major domain)"/>
    <property type="match status" value="1"/>
</dbReference>
<dbReference type="EC" id="2.8.1.7" evidence="8"/>
<evidence type="ECO:0000256" key="6">
    <source>
        <dbReference type="ARBA" id="ARBA00050776"/>
    </source>
</evidence>
<evidence type="ECO:0000256" key="1">
    <source>
        <dbReference type="ARBA" id="ARBA00001933"/>
    </source>
</evidence>
<evidence type="ECO:0000256" key="2">
    <source>
        <dbReference type="ARBA" id="ARBA00002824"/>
    </source>
</evidence>
<dbReference type="GO" id="GO:0030170">
    <property type="term" value="F:pyridoxal phosphate binding"/>
    <property type="evidence" value="ECO:0007669"/>
    <property type="project" value="UniProtKB-UniRule"/>
</dbReference>
<evidence type="ECO:0000256" key="7">
    <source>
        <dbReference type="RuleBase" id="RU004504"/>
    </source>
</evidence>
<dbReference type="GO" id="GO:0006534">
    <property type="term" value="P:cysteine metabolic process"/>
    <property type="evidence" value="ECO:0007669"/>
    <property type="project" value="UniProtKB-UniRule"/>
</dbReference>
<dbReference type="InterPro" id="IPR020578">
    <property type="entry name" value="Aminotrans_V_PyrdxlP_BS"/>
</dbReference>
<evidence type="ECO:0000313" key="10">
    <source>
        <dbReference type="EMBL" id="HIX03976.1"/>
    </source>
</evidence>
<dbReference type="InterPro" id="IPR015424">
    <property type="entry name" value="PyrdxlP-dep_Trfase"/>
</dbReference>
<dbReference type="InterPro" id="IPR010970">
    <property type="entry name" value="Cys_dSase_SufS"/>
</dbReference>
<dbReference type="PANTHER" id="PTHR43586">
    <property type="entry name" value="CYSTEINE DESULFURASE"/>
    <property type="match status" value="1"/>
</dbReference>
<dbReference type="CDD" id="cd06453">
    <property type="entry name" value="SufS_like"/>
    <property type="match status" value="1"/>
</dbReference>
<dbReference type="PANTHER" id="PTHR43586:SF8">
    <property type="entry name" value="CYSTEINE DESULFURASE 1, CHLOROPLASTIC"/>
    <property type="match status" value="1"/>
</dbReference>
<dbReference type="InterPro" id="IPR016454">
    <property type="entry name" value="Cysteine_dSase"/>
</dbReference>
<organism evidence="10 11">
    <name type="scientific">Candidatus Odoribacter faecigallinarum</name>
    <dbReference type="NCBI Taxonomy" id="2838706"/>
    <lineage>
        <taxon>Bacteria</taxon>
        <taxon>Pseudomonadati</taxon>
        <taxon>Bacteroidota</taxon>
        <taxon>Bacteroidia</taxon>
        <taxon>Bacteroidales</taxon>
        <taxon>Odoribacteraceae</taxon>
        <taxon>Odoribacter</taxon>
    </lineage>
</organism>
<gene>
    <name evidence="10" type="ORF">H9863_07675</name>
</gene>
<keyword evidence="4 8" id="KW-0808">Transferase</keyword>
<comment type="caution">
    <text evidence="10">The sequence shown here is derived from an EMBL/GenBank/DDBJ whole genome shotgun (WGS) entry which is preliminary data.</text>
</comment>
<dbReference type="NCBIfam" id="TIGR01979">
    <property type="entry name" value="sufS"/>
    <property type="match status" value="1"/>
</dbReference>
<comment type="function">
    <text evidence="2 8">Catalyzes the removal of elemental sulfur and selenium atoms from L-cysteine, L-cystine, L-selenocysteine, and L-selenocystine to produce L-alanine.</text>
</comment>
<evidence type="ECO:0000256" key="8">
    <source>
        <dbReference type="RuleBase" id="RU004506"/>
    </source>
</evidence>